<keyword evidence="7" id="KW-0732">Signal</keyword>
<feature type="chain" id="PRO_5031394472" description="TM2 domain-containing protein" evidence="7">
    <location>
        <begin position="18"/>
        <end position="241"/>
    </location>
</feature>
<feature type="signal peptide" evidence="7">
    <location>
        <begin position="1"/>
        <end position="17"/>
    </location>
</feature>
<dbReference type="EMBL" id="HBGQ01080382">
    <property type="protein sequence ID" value="CAD9507406.1"/>
    <property type="molecule type" value="Transcribed_RNA"/>
</dbReference>
<organism evidence="9">
    <name type="scientific">Alexandrium andersonii</name>
    <dbReference type="NCBI Taxonomy" id="327968"/>
    <lineage>
        <taxon>Eukaryota</taxon>
        <taxon>Sar</taxon>
        <taxon>Alveolata</taxon>
        <taxon>Dinophyceae</taxon>
        <taxon>Gonyaulacales</taxon>
        <taxon>Pyrocystaceae</taxon>
        <taxon>Alexandrium</taxon>
    </lineage>
</organism>
<sequence length="241" mass="25520">MGAAAGLWLLLIPAALASICSVPPPQMGDCPLERESEELAVSLLQASVEKPSRLGDEQPVQLAQRRQGRQPVQAKAKDVVNATQLAEVNASGQSQLESDYRLKMGEAVMLELELELSDHAGAWPVKNKVILAVLELLGLGLCGIDRCYMGQTCVGVIKGLTLGGLTVWAVIDYFAVIITCLSMHPSINAIGMKANFTKGSTTAAFVIVIVVMVLKCCFSAGFVAKKRTAAAVPGKDQEAKA</sequence>
<reference evidence="9" key="1">
    <citation type="submission" date="2021-01" db="EMBL/GenBank/DDBJ databases">
        <authorList>
            <person name="Corre E."/>
            <person name="Pelletier E."/>
            <person name="Niang G."/>
            <person name="Scheremetjew M."/>
            <person name="Finn R."/>
            <person name="Kale V."/>
            <person name="Holt S."/>
            <person name="Cochrane G."/>
            <person name="Meng A."/>
            <person name="Brown T."/>
            <person name="Cohen L."/>
        </authorList>
    </citation>
    <scope>NUCLEOTIDE SEQUENCE</scope>
    <source>
        <strain evidence="9">CCMP2222</strain>
    </source>
</reference>
<dbReference type="Pfam" id="PF05154">
    <property type="entry name" value="TM2"/>
    <property type="match status" value="1"/>
</dbReference>
<evidence type="ECO:0000256" key="4">
    <source>
        <dbReference type="ARBA" id="ARBA00023136"/>
    </source>
</evidence>
<accession>A0A7S2I3F3</accession>
<evidence type="ECO:0000256" key="2">
    <source>
        <dbReference type="ARBA" id="ARBA00022692"/>
    </source>
</evidence>
<dbReference type="InterPro" id="IPR007829">
    <property type="entry name" value="TM2"/>
</dbReference>
<evidence type="ECO:0000256" key="5">
    <source>
        <dbReference type="SAM" id="MobiDB-lite"/>
    </source>
</evidence>
<gene>
    <name evidence="9" type="ORF">AAND1436_LOCUS38432</name>
</gene>
<evidence type="ECO:0000256" key="6">
    <source>
        <dbReference type="SAM" id="Phobius"/>
    </source>
</evidence>
<feature type="transmembrane region" description="Helical" evidence="6">
    <location>
        <begin position="160"/>
        <end position="184"/>
    </location>
</feature>
<evidence type="ECO:0000256" key="3">
    <source>
        <dbReference type="ARBA" id="ARBA00022989"/>
    </source>
</evidence>
<protein>
    <recommendedName>
        <fullName evidence="8">TM2 domain-containing protein</fullName>
    </recommendedName>
</protein>
<proteinExistence type="predicted"/>
<name>A0A7S2I3F3_9DINO</name>
<feature type="domain" description="TM2" evidence="8">
    <location>
        <begin position="126"/>
        <end position="174"/>
    </location>
</feature>
<evidence type="ECO:0000313" key="9">
    <source>
        <dbReference type="EMBL" id="CAD9507406.1"/>
    </source>
</evidence>
<feature type="region of interest" description="Disordered" evidence="5">
    <location>
        <begin position="50"/>
        <end position="70"/>
    </location>
</feature>
<evidence type="ECO:0000256" key="1">
    <source>
        <dbReference type="ARBA" id="ARBA00004141"/>
    </source>
</evidence>
<feature type="transmembrane region" description="Helical" evidence="6">
    <location>
        <begin position="204"/>
        <end position="224"/>
    </location>
</feature>
<dbReference type="AlphaFoldDB" id="A0A7S2I3F3"/>
<dbReference type="GO" id="GO:0016020">
    <property type="term" value="C:membrane"/>
    <property type="evidence" value="ECO:0007669"/>
    <property type="project" value="UniProtKB-SubCell"/>
</dbReference>
<keyword evidence="2 6" id="KW-0812">Transmembrane</keyword>
<evidence type="ECO:0000256" key="7">
    <source>
        <dbReference type="SAM" id="SignalP"/>
    </source>
</evidence>
<keyword evidence="4 6" id="KW-0472">Membrane</keyword>
<evidence type="ECO:0000259" key="8">
    <source>
        <dbReference type="Pfam" id="PF05154"/>
    </source>
</evidence>
<comment type="subcellular location">
    <subcellularLocation>
        <location evidence="1">Membrane</location>
        <topology evidence="1">Multi-pass membrane protein</topology>
    </subcellularLocation>
</comment>
<keyword evidence="3 6" id="KW-1133">Transmembrane helix</keyword>